<organism evidence="1 2">
    <name type="scientific">Halteria grandinella</name>
    <dbReference type="NCBI Taxonomy" id="5974"/>
    <lineage>
        <taxon>Eukaryota</taxon>
        <taxon>Sar</taxon>
        <taxon>Alveolata</taxon>
        <taxon>Ciliophora</taxon>
        <taxon>Intramacronucleata</taxon>
        <taxon>Spirotrichea</taxon>
        <taxon>Stichotrichia</taxon>
        <taxon>Sporadotrichida</taxon>
        <taxon>Halteriidae</taxon>
        <taxon>Halteria</taxon>
    </lineage>
</organism>
<accession>A0A8J8P8V7</accession>
<keyword evidence="2" id="KW-1185">Reference proteome</keyword>
<evidence type="ECO:0000313" key="2">
    <source>
        <dbReference type="Proteomes" id="UP000785679"/>
    </source>
</evidence>
<dbReference type="AlphaFoldDB" id="A0A8J8P8V7"/>
<dbReference type="EMBL" id="RRYP01000083">
    <property type="protein sequence ID" value="TNV88049.1"/>
    <property type="molecule type" value="Genomic_DNA"/>
</dbReference>
<comment type="caution">
    <text evidence="1">The sequence shown here is derived from an EMBL/GenBank/DDBJ whole genome shotgun (WGS) entry which is preliminary data.</text>
</comment>
<protein>
    <submittedName>
        <fullName evidence="1">Uncharacterized protein</fullName>
    </submittedName>
</protein>
<dbReference type="Proteomes" id="UP000785679">
    <property type="component" value="Unassembled WGS sequence"/>
</dbReference>
<reference evidence="1" key="1">
    <citation type="submission" date="2019-06" db="EMBL/GenBank/DDBJ databases">
        <authorList>
            <person name="Zheng W."/>
        </authorList>
    </citation>
    <scope>NUCLEOTIDE SEQUENCE</scope>
    <source>
        <strain evidence="1">QDHG01</strain>
    </source>
</reference>
<gene>
    <name evidence="1" type="ORF">FGO68_gene16003</name>
</gene>
<proteinExistence type="predicted"/>
<evidence type="ECO:0000313" key="1">
    <source>
        <dbReference type="EMBL" id="TNV88049.1"/>
    </source>
</evidence>
<sequence>MCCKVDTSLQYLHCNGQNGNHLMPKFHMQNNNNQQSAVNQHAIRGHLLAAQSISPCMTLATQQKRNFVRTSSQRIVTSETSSTR</sequence>
<name>A0A8J8P8V7_HALGN</name>